<dbReference type="EMBL" id="NMRN01000024">
    <property type="protein sequence ID" value="PAS93030.1"/>
    <property type="molecule type" value="Genomic_DNA"/>
</dbReference>
<dbReference type="Proteomes" id="UP000623509">
    <property type="component" value="Unassembled WGS sequence"/>
</dbReference>
<organism evidence="17 18">
    <name type="scientific">Candidatus Dactylopiibacterium carminicum</name>
    <dbReference type="NCBI Taxonomy" id="857335"/>
    <lineage>
        <taxon>Bacteria</taxon>
        <taxon>Pseudomonadati</taxon>
        <taxon>Pseudomonadota</taxon>
        <taxon>Betaproteobacteria</taxon>
        <taxon>Rhodocyclales</taxon>
        <taxon>Rhodocyclaceae</taxon>
        <taxon>Candidatus Dactylopiibacterium</taxon>
    </lineage>
</organism>
<feature type="domain" description="TonB-dependent receptor-like beta-barrel" evidence="14">
    <location>
        <begin position="246"/>
        <end position="629"/>
    </location>
</feature>
<evidence type="ECO:0000256" key="6">
    <source>
        <dbReference type="ARBA" id="ARBA00022729"/>
    </source>
</evidence>
<evidence type="ECO:0000259" key="15">
    <source>
        <dbReference type="Pfam" id="PF07715"/>
    </source>
</evidence>
<evidence type="ECO:0000259" key="14">
    <source>
        <dbReference type="Pfam" id="PF00593"/>
    </source>
</evidence>
<evidence type="ECO:0000256" key="2">
    <source>
        <dbReference type="ARBA" id="ARBA00009810"/>
    </source>
</evidence>
<dbReference type="PANTHER" id="PTHR30069">
    <property type="entry name" value="TONB-DEPENDENT OUTER MEMBRANE RECEPTOR"/>
    <property type="match status" value="1"/>
</dbReference>
<proteinExistence type="inferred from homology"/>
<dbReference type="CDD" id="cd01347">
    <property type="entry name" value="ligand_gated_channel"/>
    <property type="match status" value="1"/>
</dbReference>
<evidence type="ECO:0000256" key="12">
    <source>
        <dbReference type="RuleBase" id="RU003357"/>
    </source>
</evidence>
<evidence type="ECO:0000256" key="4">
    <source>
        <dbReference type="ARBA" id="ARBA00022452"/>
    </source>
</evidence>
<keyword evidence="9 17" id="KW-0675">Receptor</keyword>
<evidence type="ECO:0000313" key="17">
    <source>
        <dbReference type="EMBL" id="PAS93030.1"/>
    </source>
</evidence>
<dbReference type="Pfam" id="PF07715">
    <property type="entry name" value="Plug"/>
    <property type="match status" value="1"/>
</dbReference>
<dbReference type="Gene3D" id="2.40.170.20">
    <property type="entry name" value="TonB-dependent receptor, beta-barrel domain"/>
    <property type="match status" value="1"/>
</dbReference>
<evidence type="ECO:0000256" key="13">
    <source>
        <dbReference type="SAM" id="SignalP"/>
    </source>
</evidence>
<dbReference type="GO" id="GO:0044718">
    <property type="term" value="P:siderophore transmembrane transport"/>
    <property type="evidence" value="ECO:0007669"/>
    <property type="project" value="TreeGrafter"/>
</dbReference>
<dbReference type="InterPro" id="IPR000531">
    <property type="entry name" value="Beta-barrel_TonB"/>
</dbReference>
<dbReference type="InterPro" id="IPR037066">
    <property type="entry name" value="Plug_dom_sf"/>
</dbReference>
<dbReference type="PROSITE" id="PS52016">
    <property type="entry name" value="TONB_DEPENDENT_REC_3"/>
    <property type="match status" value="1"/>
</dbReference>
<keyword evidence="19" id="KW-1185">Reference proteome</keyword>
<comment type="similarity">
    <text evidence="2 11 12">Belongs to the TonB-dependent receptor family.</text>
</comment>
<evidence type="ECO:0000313" key="16">
    <source>
        <dbReference type="EMBL" id="KAF7599025.1"/>
    </source>
</evidence>
<protein>
    <submittedName>
        <fullName evidence="17">TonB-dependent receptor</fullName>
    </submittedName>
</protein>
<evidence type="ECO:0000313" key="18">
    <source>
        <dbReference type="Proteomes" id="UP000216107"/>
    </source>
</evidence>
<feature type="domain" description="TonB-dependent receptor plug" evidence="15">
    <location>
        <begin position="45"/>
        <end position="150"/>
    </location>
</feature>
<evidence type="ECO:0000256" key="3">
    <source>
        <dbReference type="ARBA" id="ARBA00022448"/>
    </source>
</evidence>
<feature type="signal peptide" evidence="13">
    <location>
        <begin position="1"/>
        <end position="27"/>
    </location>
</feature>
<evidence type="ECO:0000256" key="7">
    <source>
        <dbReference type="ARBA" id="ARBA00023077"/>
    </source>
</evidence>
<reference evidence="17 18" key="2">
    <citation type="submission" date="2017-07" db="EMBL/GenBank/DDBJ databases">
        <title>Candidatus Dactylopiibacterium carminicum, a nitrogen-fixing symbiont of the cochineal insect Dactylopius coccus and Dactylopius opuntiae (Hemiptera: Coccoidea: Dactylopiidae).</title>
        <authorList>
            <person name="Vera A."/>
        </authorList>
    </citation>
    <scope>NUCLEOTIDE SEQUENCE [LARGE SCALE GENOMIC DNA]</scope>
    <source>
        <strain evidence="17 18">NFDCM</strain>
    </source>
</reference>
<dbReference type="Proteomes" id="UP000216107">
    <property type="component" value="Unassembled WGS sequence"/>
</dbReference>
<dbReference type="SUPFAM" id="SSF56935">
    <property type="entry name" value="Porins"/>
    <property type="match status" value="1"/>
</dbReference>
<evidence type="ECO:0000256" key="11">
    <source>
        <dbReference type="PROSITE-ProRule" id="PRU01360"/>
    </source>
</evidence>
<dbReference type="EMBL" id="MDUX01000030">
    <property type="protein sequence ID" value="KAF7599025.1"/>
    <property type="molecule type" value="Genomic_DNA"/>
</dbReference>
<dbReference type="OrthoDB" id="183532at2"/>
<keyword evidence="4 11" id="KW-1134">Transmembrane beta strand</keyword>
<keyword evidence="8 11" id="KW-0472">Membrane</keyword>
<keyword evidence="6 13" id="KW-0732">Signal</keyword>
<dbReference type="Gene3D" id="2.170.130.10">
    <property type="entry name" value="TonB-dependent receptor, plug domain"/>
    <property type="match status" value="1"/>
</dbReference>
<gene>
    <name evidence="16" type="ORF">BGI27_10140</name>
    <name evidence="17" type="ORF">CGU29_09225</name>
</gene>
<reference evidence="16 19" key="1">
    <citation type="submission" date="2016-08" db="EMBL/GenBank/DDBJ databases">
        <title>Candidatus Dactylopiibacterium carminicum genome sequence.</title>
        <authorList>
            <person name="Ramirez-Puebla S.T."/>
            <person name="Ormeno-Orrillo E."/>
            <person name="Vera-Ponce De Leon A."/>
            <person name="Luis L."/>
            <person name="Sanchez-Flores A."/>
            <person name="Monica R."/>
            <person name="Martinez-Romero E."/>
        </authorList>
    </citation>
    <scope>NUCLEOTIDE SEQUENCE [LARGE SCALE GENOMIC DNA]</scope>
    <source>
        <strain evidence="16">END1</strain>
    </source>
</reference>
<feature type="chain" id="PRO_5012583189" evidence="13">
    <location>
        <begin position="28"/>
        <end position="662"/>
    </location>
</feature>
<dbReference type="InterPro" id="IPR039426">
    <property type="entry name" value="TonB-dep_rcpt-like"/>
</dbReference>
<evidence type="ECO:0000256" key="1">
    <source>
        <dbReference type="ARBA" id="ARBA00004571"/>
    </source>
</evidence>
<dbReference type="PANTHER" id="PTHR30069:SF29">
    <property type="entry name" value="HEMOGLOBIN AND HEMOGLOBIN-HAPTOGLOBIN-BINDING PROTEIN 1-RELATED"/>
    <property type="match status" value="1"/>
</dbReference>
<comment type="caution">
    <text evidence="17">The sequence shown here is derived from an EMBL/GenBank/DDBJ whole genome shotgun (WGS) entry which is preliminary data.</text>
</comment>
<dbReference type="GO" id="GO:0015344">
    <property type="term" value="F:siderophore uptake transmembrane transporter activity"/>
    <property type="evidence" value="ECO:0007669"/>
    <property type="project" value="TreeGrafter"/>
</dbReference>
<keyword evidence="10 11" id="KW-0998">Cell outer membrane</keyword>
<dbReference type="RefSeq" id="WP_095524767.1">
    <property type="nucleotide sequence ID" value="NZ_MDUX01000030.1"/>
</dbReference>
<accession>A0A272ETE8</accession>
<name>A0A272ETE8_9RHOO</name>
<dbReference type="Pfam" id="PF00593">
    <property type="entry name" value="TonB_dep_Rec_b-barrel"/>
    <property type="match status" value="1"/>
</dbReference>
<evidence type="ECO:0000313" key="19">
    <source>
        <dbReference type="Proteomes" id="UP000623509"/>
    </source>
</evidence>
<sequence length="662" mass="74011">MSFTVRSHPFSVLSLALGALFHGPVRADTALSPVVVTGTRTEKALEDSPIRTEVVTREEIRRTNARTLRDALENVPGLQLREIHGKSGYEVSLQGLTSDQVLVLIDGMPVAASTGSTVDVSQYLLGEVERIEVVKGASSAQYGSSAMGGVINIITRRVQPGVSGEAVVDAGTYGRQNASGSSSDAGSAHGQFRIEGGNEQLRARLAVDSLNSDGFGTDPSVWTRQGDAVRREQAGSRISWLPSRQGEIWLDANAYRERDEQRYLYYAPPNYVPQRKLEDIERDRFGAGASWRFENGVSTRVQGLDETYDSRSREFSNSFLQGERHSEQHIKRLNVQTDLPAWYGQLWQFGADYNSETLEQTLDDKSELDGRAHRTSHELFAQNDILAVDDWEVVLGMRWQNDSDFGSKLAPKIAVAWTLPSGEGWSGKLRTSFGQGYRVPNLKERYYLFDHSSLGYVVIGNPDLKPESSNSFQFGGDFRIGQRLNLELNLFYNRVRDLIQNDLENYSVVNGIAQYTYENIARARTRGVESGLRWQALDSFQLNTAYTFTQTRDLDTGLELTRRPRHILRVGADWQVTDANTLTLRGRRQSSELVDSTGSGRSPAWATLDLAWRHSFGDGLSGFVGMNNVFNRQRDFSDTNDFGPITGRYTYLGLRYTFGNQP</sequence>
<evidence type="ECO:0000256" key="10">
    <source>
        <dbReference type="ARBA" id="ARBA00023237"/>
    </source>
</evidence>
<keyword evidence="5 11" id="KW-0812">Transmembrane</keyword>
<dbReference type="InterPro" id="IPR012910">
    <property type="entry name" value="Plug_dom"/>
</dbReference>
<dbReference type="GO" id="GO:0009279">
    <property type="term" value="C:cell outer membrane"/>
    <property type="evidence" value="ECO:0007669"/>
    <property type="project" value="UniProtKB-SubCell"/>
</dbReference>
<evidence type="ECO:0000256" key="9">
    <source>
        <dbReference type="ARBA" id="ARBA00023170"/>
    </source>
</evidence>
<keyword evidence="3 11" id="KW-0813">Transport</keyword>
<comment type="subcellular location">
    <subcellularLocation>
        <location evidence="1 11">Cell outer membrane</location>
        <topology evidence="1 11">Multi-pass membrane protein</topology>
    </subcellularLocation>
</comment>
<keyword evidence="7 12" id="KW-0798">TonB box</keyword>
<evidence type="ECO:0000256" key="5">
    <source>
        <dbReference type="ARBA" id="ARBA00022692"/>
    </source>
</evidence>
<dbReference type="InterPro" id="IPR036942">
    <property type="entry name" value="Beta-barrel_TonB_sf"/>
</dbReference>
<evidence type="ECO:0000256" key="8">
    <source>
        <dbReference type="ARBA" id="ARBA00023136"/>
    </source>
</evidence>
<dbReference type="AlphaFoldDB" id="A0A272ETE8"/>